<gene>
    <name evidence="1" type="ORF">N7541_003698</name>
</gene>
<evidence type="ECO:0008006" key="3">
    <source>
        <dbReference type="Google" id="ProtNLM"/>
    </source>
</evidence>
<evidence type="ECO:0000313" key="2">
    <source>
        <dbReference type="Proteomes" id="UP001148299"/>
    </source>
</evidence>
<dbReference type="AlphaFoldDB" id="A0A9W9RPW1"/>
<protein>
    <recommendedName>
        <fullName evidence="3">F-box domain-containing protein</fullName>
    </recommendedName>
</protein>
<evidence type="ECO:0000313" key="1">
    <source>
        <dbReference type="EMBL" id="KAJ5362854.1"/>
    </source>
</evidence>
<keyword evidence="2" id="KW-1185">Reference proteome</keyword>
<reference evidence="1" key="1">
    <citation type="submission" date="2022-12" db="EMBL/GenBank/DDBJ databases">
        <authorList>
            <person name="Petersen C."/>
        </authorList>
    </citation>
    <scope>NUCLEOTIDE SEQUENCE</scope>
    <source>
        <strain evidence="1">IBT 35675</strain>
    </source>
</reference>
<reference evidence="1" key="2">
    <citation type="journal article" date="2023" name="IMA Fungus">
        <title>Comparative genomic study of the Penicillium genus elucidates a diverse pangenome and 15 lateral gene transfer events.</title>
        <authorList>
            <person name="Petersen C."/>
            <person name="Sorensen T."/>
            <person name="Nielsen M.R."/>
            <person name="Sondergaard T.E."/>
            <person name="Sorensen J.L."/>
            <person name="Fitzpatrick D.A."/>
            <person name="Frisvad J.C."/>
            <person name="Nielsen K.L."/>
        </authorList>
    </citation>
    <scope>NUCLEOTIDE SEQUENCE</scope>
    <source>
        <strain evidence="1">IBT 35675</strain>
    </source>
</reference>
<organism evidence="1 2">
    <name type="scientific">Penicillium brevicompactum</name>
    <dbReference type="NCBI Taxonomy" id="5074"/>
    <lineage>
        <taxon>Eukaryota</taxon>
        <taxon>Fungi</taxon>
        <taxon>Dikarya</taxon>
        <taxon>Ascomycota</taxon>
        <taxon>Pezizomycotina</taxon>
        <taxon>Eurotiomycetes</taxon>
        <taxon>Eurotiomycetidae</taxon>
        <taxon>Eurotiales</taxon>
        <taxon>Aspergillaceae</taxon>
        <taxon>Penicillium</taxon>
    </lineage>
</organism>
<name>A0A9W9RPW1_PENBR</name>
<sequence length="398" mass="45356">MTTENYVSVASNNPGVHAALCERRIYYDRCTFGANTAQVTNIKICYSEAPPMSRPWAPTDLPGLQIVPLPTFQSNSSPRRIFQIATRVWINMESTSKILQLPAELILMILPTLAEEDQVCFSLSCKYFHNCLLSFLRTEKLQLAQPRLLPRDTLPILSPHVNKEPRIDLLRRLQNENWEYCHDCQILHPKPSPIDTQSGFCSSCKGHCDIPCSCGGRCMPFAGMVALCPCLIISFWDKLAIMHETLDRIGREFDFVPSVYRKSELSATLHHECSVNHSTVDAHLRTSIKGGVRDSESHMIIRSKYEFKFSHERFLLPFKAESMCPPKDIKDWLRQFFAEAGSSFSGWCCRQSDVPVTSLPDVEVSVSTKEKHTLVVSFSRDLGSWGWPDEFWTHHRLS</sequence>
<dbReference type="Proteomes" id="UP001148299">
    <property type="component" value="Unassembled WGS sequence"/>
</dbReference>
<dbReference type="EMBL" id="JAPZBR010000002">
    <property type="protein sequence ID" value="KAJ5362854.1"/>
    <property type="molecule type" value="Genomic_DNA"/>
</dbReference>
<accession>A0A9W9RPW1</accession>
<comment type="caution">
    <text evidence="1">The sequence shown here is derived from an EMBL/GenBank/DDBJ whole genome shotgun (WGS) entry which is preliminary data.</text>
</comment>
<proteinExistence type="predicted"/>